<sequence length="315" mass="37043">MLELLVLIYEILLFYQIYLKVSRKALNFFGFIYKPYSHCLNNQQFLSRNWSNFQNKVPLWKPKKLLGAMKNLLGRVNQPVTTQITKASIPDNNFNPLKQEVGTSETTREAVSNFSNFNFNDYDLHKPTHIKKIDNCFLTWFIGFIEGDGSFWTRNTNVSSKFIFDQQTKRAEFEITQQVNNIKLLNSIRSKLGFGRVTTYEKNGFKYCRWYTSERKNIIKLIYLLNGNLLLEKRQNQFKKWLNELNKDWDLKIPIKSFNCKVSLNNAWLAGFSDADAGFYTNFRNNFKGAPKPEGNYYIKFLTKYYITQLAPSSS</sequence>
<proteinExistence type="predicted"/>
<evidence type="ECO:0000313" key="2">
    <source>
        <dbReference type="EMBL" id="ALO20938.1"/>
    </source>
</evidence>
<dbReference type="Pfam" id="PF00961">
    <property type="entry name" value="LAGLIDADG_1"/>
    <property type="match status" value="1"/>
</dbReference>
<dbReference type="AlphaFoldDB" id="A0A0S2IAW3"/>
<dbReference type="GO" id="GO:0004519">
    <property type="term" value="F:endonuclease activity"/>
    <property type="evidence" value="ECO:0007669"/>
    <property type="project" value="UniProtKB-KW"/>
</dbReference>
<keyword evidence="2" id="KW-0540">Nuclease</keyword>
<dbReference type="SUPFAM" id="SSF55608">
    <property type="entry name" value="Homing endonucleases"/>
    <property type="match status" value="1"/>
</dbReference>
<keyword evidence="2" id="KW-0378">Hydrolase</keyword>
<gene>
    <name evidence="2" type="primary">orf315</name>
</gene>
<dbReference type="PANTHER" id="PTHR36181:SF3">
    <property type="entry name" value="INTRON-ENCODED DNA ENDONUCLEASE AI5 BETA"/>
    <property type="match status" value="1"/>
</dbReference>
<protein>
    <submittedName>
        <fullName evidence="2">Putative LAGLIDADG homing endonuclease</fullName>
    </submittedName>
</protein>
<keyword evidence="2" id="KW-0150">Chloroplast</keyword>
<geneLocation type="chloroplast" evidence="2"/>
<name>A0A0S2IAW3_9CHLO</name>
<dbReference type="EMBL" id="KT624738">
    <property type="protein sequence ID" value="ALO20938.1"/>
    <property type="molecule type" value="Genomic_DNA"/>
</dbReference>
<reference evidence="2" key="1">
    <citation type="journal article" date="2015" name="BMC Evol. Biol.">
        <title>Chloroplast phylogenomic analysis of chlorophyte green algae identifies a novel lineage sister to the Sphaeropleales (Chlorophyceae).</title>
        <authorList>
            <person name="Lemieux C."/>
            <person name="Vincent A.T."/>
            <person name="Labarre A."/>
            <person name="Otis C."/>
            <person name="Turmel M."/>
        </authorList>
    </citation>
    <scope>NUCLEOTIDE SEQUENCE</scope>
</reference>
<dbReference type="InterPro" id="IPR004860">
    <property type="entry name" value="LAGLIDADG_dom"/>
</dbReference>
<dbReference type="PANTHER" id="PTHR36181">
    <property type="entry name" value="INTRON-ENCODED ENDONUCLEASE AI3-RELATED"/>
    <property type="match status" value="1"/>
</dbReference>
<feature type="domain" description="Homing endonuclease LAGLIDADG" evidence="1">
    <location>
        <begin position="142"/>
        <end position="243"/>
    </location>
</feature>
<dbReference type="InterPro" id="IPR027434">
    <property type="entry name" value="Homing_endonucl"/>
</dbReference>
<organism evidence="2">
    <name type="scientific">Microglena monadina</name>
    <dbReference type="NCBI Taxonomy" id="47904"/>
    <lineage>
        <taxon>Eukaryota</taxon>
        <taxon>Viridiplantae</taxon>
        <taxon>Chlorophyta</taxon>
        <taxon>core chlorophytes</taxon>
        <taxon>Chlorophyceae</taxon>
        <taxon>CS clade</taxon>
        <taxon>Chlamydomonadales</taxon>
        <taxon>Chlamydomonadaceae</taxon>
        <taxon>Microglena</taxon>
    </lineage>
</organism>
<dbReference type="Gene3D" id="3.10.28.10">
    <property type="entry name" value="Homing endonucleases"/>
    <property type="match status" value="2"/>
</dbReference>
<dbReference type="GO" id="GO:0005739">
    <property type="term" value="C:mitochondrion"/>
    <property type="evidence" value="ECO:0007669"/>
    <property type="project" value="UniProtKB-ARBA"/>
</dbReference>
<keyword evidence="2" id="KW-0255">Endonuclease</keyword>
<dbReference type="InterPro" id="IPR051289">
    <property type="entry name" value="LAGLIDADG_Endonuclease"/>
</dbReference>
<evidence type="ECO:0000259" key="1">
    <source>
        <dbReference type="Pfam" id="PF00961"/>
    </source>
</evidence>
<keyword evidence="2" id="KW-0934">Plastid</keyword>
<accession>A0A0S2IAW3</accession>